<dbReference type="InterPro" id="IPR036291">
    <property type="entry name" value="NAD(P)-bd_dom_sf"/>
</dbReference>
<sequence>MFEAERIADGSCILYRFDGVGAERDGVAAFPSAAVRALIDSGQEAQPFGVLEKMTQSIQRVWFITGASTGFGRLLAEEVLKSGGKVVATARRLEKIADLEREYPQSAKALTLDVTDAGQVDSAVTQAFAQFGQVDVLVNNAGYGVAGAIEEVSEAEFMPMFETNVFGLLRVTRAFLPHLRKQRSGHILNLSSIGGLIGGQGIGMYNASKFAVEGLSEALAAELAPLGIRVTVIEPGPFRTDFLGRSGVVAKTKISDYDNTAGNMRKYFAENDGKQKGDPLRAVQAMMEVVESPNPPLHLLLGVSALQRFRGKLENWQKEIAAWEPLTVGADFPEGE</sequence>
<dbReference type="GO" id="GO:0016491">
    <property type="term" value="F:oxidoreductase activity"/>
    <property type="evidence" value="ECO:0007669"/>
    <property type="project" value="UniProtKB-KW"/>
</dbReference>
<name>A0AAU7Z7W8_9BACT</name>
<dbReference type="PROSITE" id="PS00061">
    <property type="entry name" value="ADH_SHORT"/>
    <property type="match status" value="1"/>
</dbReference>
<dbReference type="NCBIfam" id="NF004824">
    <property type="entry name" value="PRK06180.1"/>
    <property type="match status" value="1"/>
</dbReference>
<dbReference type="InterPro" id="IPR051911">
    <property type="entry name" value="SDR_oxidoreductase"/>
</dbReference>
<evidence type="ECO:0000256" key="1">
    <source>
        <dbReference type="ARBA" id="ARBA00006484"/>
    </source>
</evidence>
<dbReference type="PRINTS" id="PR00080">
    <property type="entry name" value="SDRFAMILY"/>
</dbReference>
<dbReference type="NCBIfam" id="NF006114">
    <property type="entry name" value="PRK08263.1"/>
    <property type="match status" value="1"/>
</dbReference>
<evidence type="ECO:0000256" key="3">
    <source>
        <dbReference type="RuleBase" id="RU000363"/>
    </source>
</evidence>
<comment type="similarity">
    <text evidence="1 3">Belongs to the short-chain dehydrogenases/reductases (SDR) family.</text>
</comment>
<reference evidence="5" key="2">
    <citation type="journal article" date="2024" name="Environ. Microbiol.">
        <title>Genome analysis and description of Tunturibacter gen. nov. expands the diversity of Terriglobia in tundra soils.</title>
        <authorList>
            <person name="Messyasz A."/>
            <person name="Mannisto M.K."/>
            <person name="Kerkhof L.J."/>
            <person name="Haggblom M.M."/>
        </authorList>
    </citation>
    <scope>NUCLEOTIDE SEQUENCE</scope>
    <source>
        <strain evidence="5">M8UP23</strain>
    </source>
</reference>
<dbReference type="InterPro" id="IPR057326">
    <property type="entry name" value="KR_dom"/>
</dbReference>
<dbReference type="KEGG" id="temp:RBB75_10285"/>
<keyword evidence="2" id="KW-0560">Oxidoreductase</keyword>
<dbReference type="PANTHER" id="PTHR43976">
    <property type="entry name" value="SHORT CHAIN DEHYDROGENASE"/>
    <property type="match status" value="1"/>
</dbReference>
<dbReference type="Gene3D" id="3.40.50.720">
    <property type="entry name" value="NAD(P)-binding Rossmann-like Domain"/>
    <property type="match status" value="1"/>
</dbReference>
<dbReference type="InterPro" id="IPR002347">
    <property type="entry name" value="SDR_fam"/>
</dbReference>
<evidence type="ECO:0000256" key="2">
    <source>
        <dbReference type="ARBA" id="ARBA00023002"/>
    </source>
</evidence>
<reference evidence="5" key="1">
    <citation type="submission" date="2023-08" db="EMBL/GenBank/DDBJ databases">
        <authorList>
            <person name="Messyasz A."/>
            <person name="Mannisto M.K."/>
            <person name="Kerkhof L.J."/>
            <person name="Haggblom M."/>
        </authorList>
    </citation>
    <scope>NUCLEOTIDE SEQUENCE</scope>
    <source>
        <strain evidence="5">M8UP23</strain>
    </source>
</reference>
<evidence type="ECO:0000313" key="5">
    <source>
        <dbReference type="EMBL" id="XCB24847.1"/>
    </source>
</evidence>
<dbReference type="SMART" id="SM00822">
    <property type="entry name" value="PKS_KR"/>
    <property type="match status" value="1"/>
</dbReference>
<proteinExistence type="inferred from homology"/>
<dbReference type="AlphaFoldDB" id="A0AAU7Z7W8"/>
<organism evidence="5">
    <name type="scientific">Tunturiibacter empetritectus</name>
    <dbReference type="NCBI Taxonomy" id="3069691"/>
    <lineage>
        <taxon>Bacteria</taxon>
        <taxon>Pseudomonadati</taxon>
        <taxon>Acidobacteriota</taxon>
        <taxon>Terriglobia</taxon>
        <taxon>Terriglobales</taxon>
        <taxon>Acidobacteriaceae</taxon>
        <taxon>Tunturiibacter</taxon>
    </lineage>
</organism>
<dbReference type="InterPro" id="IPR020904">
    <property type="entry name" value="Sc_DH/Rdtase_CS"/>
</dbReference>
<protein>
    <submittedName>
        <fullName evidence="5">Oxidoreductase</fullName>
    </submittedName>
</protein>
<evidence type="ECO:0000259" key="4">
    <source>
        <dbReference type="SMART" id="SM00822"/>
    </source>
</evidence>
<dbReference type="PRINTS" id="PR00081">
    <property type="entry name" value="GDHRDH"/>
</dbReference>
<feature type="domain" description="Ketoreductase" evidence="4">
    <location>
        <begin position="60"/>
        <end position="241"/>
    </location>
</feature>
<dbReference type="SUPFAM" id="SSF51735">
    <property type="entry name" value="NAD(P)-binding Rossmann-fold domains"/>
    <property type="match status" value="1"/>
</dbReference>
<gene>
    <name evidence="5" type="ORF">RBB75_10285</name>
</gene>
<dbReference type="CDD" id="cd05374">
    <property type="entry name" value="17beta-HSD-like_SDR_c"/>
    <property type="match status" value="1"/>
</dbReference>
<accession>A0AAU7Z7W8</accession>
<dbReference type="Pfam" id="PF00106">
    <property type="entry name" value="adh_short"/>
    <property type="match status" value="1"/>
</dbReference>
<dbReference type="PANTHER" id="PTHR43976:SF16">
    <property type="entry name" value="SHORT-CHAIN DEHYDROGENASE_REDUCTASE FAMILY PROTEIN"/>
    <property type="match status" value="1"/>
</dbReference>
<dbReference type="EMBL" id="CP132932">
    <property type="protein sequence ID" value="XCB24847.1"/>
    <property type="molecule type" value="Genomic_DNA"/>
</dbReference>
<dbReference type="RefSeq" id="WP_353068046.1">
    <property type="nucleotide sequence ID" value="NZ_CP132932.1"/>
</dbReference>